<evidence type="ECO:0000256" key="2">
    <source>
        <dbReference type="ARBA" id="ARBA00008891"/>
    </source>
</evidence>
<evidence type="ECO:0000256" key="1">
    <source>
        <dbReference type="ARBA" id="ARBA00005184"/>
    </source>
</evidence>
<evidence type="ECO:0000259" key="10">
    <source>
        <dbReference type="Pfam" id="PF01095"/>
    </source>
</evidence>
<keyword evidence="4 8" id="KW-0378">Hydrolase</keyword>
<gene>
    <name evidence="11" type="ORF">CSSPTR1EN2_LOCUS6116</name>
</gene>
<comment type="pathway">
    <text evidence="1 8">Glycan metabolism; pectin degradation; 2-dehydro-3-deoxy-D-gluconate from pectin: step 1/5.</text>
</comment>
<protein>
    <recommendedName>
        <fullName evidence="3 8">Pectinesterase</fullName>
        <ecNumber evidence="3 8">3.1.1.11</ecNumber>
    </recommendedName>
</protein>
<dbReference type="PANTHER" id="PTHR31321">
    <property type="entry name" value="ACYL-COA THIOESTER HYDROLASE YBHC-RELATED"/>
    <property type="match status" value="1"/>
</dbReference>
<feature type="domain" description="Pectinesterase catalytic" evidence="10">
    <location>
        <begin position="102"/>
        <end position="389"/>
    </location>
</feature>
<feature type="transmembrane region" description="Helical" evidence="9">
    <location>
        <begin position="12"/>
        <end position="31"/>
    </location>
</feature>
<sequence length="396" mass="43299">MPSTQKKSNVIVYTKILYILLHSIQIMWFLVSFAGTEVMGKDTPEQHKVHAKEAVEQEFKGWVERMGARYDAKHAADAGDSLASTQTYTFANQLRTVTTKTIVVDQKGKGNYKTVQAAVNSIKQGNKQRVVIQINPGVYREKIKIPSTKPYITFYGPAGAAKTILVYGDTAAKAGSTSLSASTTVMSDGFIARGISFRNSAPAPVGGAVGRQAVALLIQGDKAAFYTCSFYGAQDTLYDKSGRHYFKNCYIQGSIDFIFGDGQSYYEKCHLNSIANPGSGSLTAQKRSSKGEDTGFSFVGCVVTGSGPIYLGRAWGPYSRVVFIRTYIEDLIIPAGWYDWGLSSRRKTVYYGQYKCSGPGANTKGRVNWSLELTDAQARPFKTISFIDGASWLSSL</sequence>
<dbReference type="PROSITE" id="PS00503">
    <property type="entry name" value="PECTINESTERASE_2"/>
    <property type="match status" value="1"/>
</dbReference>
<keyword evidence="5 8" id="KW-0063">Aspartyl esterase</keyword>
<feature type="active site" evidence="7">
    <location>
        <position position="256"/>
    </location>
</feature>
<evidence type="ECO:0000256" key="3">
    <source>
        <dbReference type="ARBA" id="ARBA00013229"/>
    </source>
</evidence>
<keyword evidence="9" id="KW-0812">Transmembrane</keyword>
<keyword evidence="9" id="KW-0472">Membrane</keyword>
<comment type="catalytic activity">
    <reaction evidence="6 8">
        <text>[(1-&gt;4)-alpha-D-galacturonosyl methyl ester](n) + n H2O = [(1-&gt;4)-alpha-D-galacturonosyl](n) + n methanol + n H(+)</text>
        <dbReference type="Rhea" id="RHEA:22380"/>
        <dbReference type="Rhea" id="RHEA-COMP:14570"/>
        <dbReference type="Rhea" id="RHEA-COMP:14573"/>
        <dbReference type="ChEBI" id="CHEBI:15377"/>
        <dbReference type="ChEBI" id="CHEBI:15378"/>
        <dbReference type="ChEBI" id="CHEBI:17790"/>
        <dbReference type="ChEBI" id="CHEBI:140522"/>
        <dbReference type="ChEBI" id="CHEBI:140523"/>
        <dbReference type="EC" id="3.1.1.11"/>
    </reaction>
</comment>
<organism evidence="11 12">
    <name type="scientific">Sphagnum troendelagicum</name>
    <dbReference type="NCBI Taxonomy" id="128251"/>
    <lineage>
        <taxon>Eukaryota</taxon>
        <taxon>Viridiplantae</taxon>
        <taxon>Streptophyta</taxon>
        <taxon>Embryophyta</taxon>
        <taxon>Bryophyta</taxon>
        <taxon>Sphagnophytina</taxon>
        <taxon>Sphagnopsida</taxon>
        <taxon>Sphagnales</taxon>
        <taxon>Sphagnaceae</taxon>
        <taxon>Sphagnum</taxon>
    </lineage>
</organism>
<evidence type="ECO:0000256" key="7">
    <source>
        <dbReference type="PROSITE-ProRule" id="PRU10040"/>
    </source>
</evidence>
<dbReference type="Gene3D" id="2.160.20.10">
    <property type="entry name" value="Single-stranded right-handed beta-helix, Pectin lyase-like"/>
    <property type="match status" value="1"/>
</dbReference>
<dbReference type="EMBL" id="OZ019905">
    <property type="protein sequence ID" value="CAK9201856.1"/>
    <property type="molecule type" value="Genomic_DNA"/>
</dbReference>
<comment type="similarity">
    <text evidence="2">Belongs to the pectinesterase family.</text>
</comment>
<evidence type="ECO:0000256" key="8">
    <source>
        <dbReference type="RuleBase" id="RU000589"/>
    </source>
</evidence>
<proteinExistence type="inferred from homology"/>
<evidence type="ECO:0000256" key="9">
    <source>
        <dbReference type="SAM" id="Phobius"/>
    </source>
</evidence>
<evidence type="ECO:0000256" key="5">
    <source>
        <dbReference type="ARBA" id="ARBA00023085"/>
    </source>
</evidence>
<dbReference type="InterPro" id="IPR033131">
    <property type="entry name" value="Pectinesterase_Asp_AS"/>
</dbReference>
<dbReference type="SUPFAM" id="SSF51126">
    <property type="entry name" value="Pectin lyase-like"/>
    <property type="match status" value="1"/>
</dbReference>
<keyword evidence="12" id="KW-1185">Reference proteome</keyword>
<dbReference type="Pfam" id="PF01095">
    <property type="entry name" value="Pectinesterase"/>
    <property type="match status" value="1"/>
</dbReference>
<evidence type="ECO:0000313" key="11">
    <source>
        <dbReference type="EMBL" id="CAK9201856.1"/>
    </source>
</evidence>
<accession>A0ABP0TPK4</accession>
<dbReference type="PANTHER" id="PTHR31321:SF112">
    <property type="entry name" value="PECTINESTERASE"/>
    <property type="match status" value="1"/>
</dbReference>
<name>A0ABP0TPK4_9BRYO</name>
<evidence type="ECO:0000313" key="12">
    <source>
        <dbReference type="Proteomes" id="UP001497512"/>
    </source>
</evidence>
<keyword evidence="9" id="KW-1133">Transmembrane helix</keyword>
<evidence type="ECO:0000256" key="4">
    <source>
        <dbReference type="ARBA" id="ARBA00022801"/>
    </source>
</evidence>
<dbReference type="InterPro" id="IPR000070">
    <property type="entry name" value="Pectinesterase_cat"/>
</dbReference>
<dbReference type="InterPro" id="IPR012334">
    <property type="entry name" value="Pectin_lyas_fold"/>
</dbReference>
<dbReference type="InterPro" id="IPR011050">
    <property type="entry name" value="Pectin_lyase_fold/virulence"/>
</dbReference>
<dbReference type="EC" id="3.1.1.11" evidence="3 8"/>
<dbReference type="Proteomes" id="UP001497512">
    <property type="component" value="Chromosome 13"/>
</dbReference>
<evidence type="ECO:0000256" key="6">
    <source>
        <dbReference type="ARBA" id="ARBA00047928"/>
    </source>
</evidence>
<reference evidence="11" key="1">
    <citation type="submission" date="2024-02" db="EMBL/GenBank/DDBJ databases">
        <authorList>
            <consortium name="ELIXIR-Norway"/>
            <consortium name="Elixir Norway"/>
        </authorList>
    </citation>
    <scope>NUCLEOTIDE SEQUENCE</scope>
</reference>